<organism evidence="1 2">
    <name type="scientific">Centaurea solstitialis</name>
    <name type="common">yellow star-thistle</name>
    <dbReference type="NCBI Taxonomy" id="347529"/>
    <lineage>
        <taxon>Eukaryota</taxon>
        <taxon>Viridiplantae</taxon>
        <taxon>Streptophyta</taxon>
        <taxon>Embryophyta</taxon>
        <taxon>Tracheophyta</taxon>
        <taxon>Spermatophyta</taxon>
        <taxon>Magnoliopsida</taxon>
        <taxon>eudicotyledons</taxon>
        <taxon>Gunneridae</taxon>
        <taxon>Pentapetalae</taxon>
        <taxon>asterids</taxon>
        <taxon>campanulids</taxon>
        <taxon>Asterales</taxon>
        <taxon>Asteraceae</taxon>
        <taxon>Carduoideae</taxon>
        <taxon>Cardueae</taxon>
        <taxon>Centaureinae</taxon>
        <taxon>Centaurea</taxon>
    </lineage>
</organism>
<proteinExistence type="predicted"/>
<gene>
    <name evidence="1" type="ORF">OSB04_028148</name>
</gene>
<dbReference type="AlphaFoldDB" id="A0AA38VXE2"/>
<accession>A0AA38VXE2</accession>
<name>A0AA38VXE2_9ASTR</name>
<comment type="caution">
    <text evidence="1">The sequence shown here is derived from an EMBL/GenBank/DDBJ whole genome shotgun (WGS) entry which is preliminary data.</text>
</comment>
<evidence type="ECO:0000313" key="2">
    <source>
        <dbReference type="Proteomes" id="UP001172457"/>
    </source>
</evidence>
<protein>
    <submittedName>
        <fullName evidence="1">Uncharacterized protein</fullName>
    </submittedName>
</protein>
<dbReference type="EMBL" id="JARYMX010000007">
    <property type="protein sequence ID" value="KAJ9541642.1"/>
    <property type="molecule type" value="Genomic_DNA"/>
</dbReference>
<dbReference type="Proteomes" id="UP001172457">
    <property type="component" value="Chromosome 7"/>
</dbReference>
<evidence type="ECO:0000313" key="1">
    <source>
        <dbReference type="EMBL" id="KAJ9541642.1"/>
    </source>
</evidence>
<reference evidence="1" key="1">
    <citation type="submission" date="2023-03" db="EMBL/GenBank/DDBJ databases">
        <title>Chromosome-scale reference genome and RAD-based genetic map of yellow starthistle (Centaurea solstitialis) reveal putative structural variation and QTLs associated with invader traits.</title>
        <authorList>
            <person name="Reatini B."/>
            <person name="Cang F.A."/>
            <person name="Jiang Q."/>
            <person name="Mckibben M.T.W."/>
            <person name="Barker M.S."/>
            <person name="Rieseberg L.H."/>
            <person name="Dlugosch K.M."/>
        </authorList>
    </citation>
    <scope>NUCLEOTIDE SEQUENCE</scope>
    <source>
        <strain evidence="1">CAN-66</strain>
        <tissue evidence="1">Leaf</tissue>
    </source>
</reference>
<keyword evidence="2" id="KW-1185">Reference proteome</keyword>
<sequence>MKKVRPSTLVERILSSGRGDDEFKVNFMVLFINLMPKCSPIGCCLLQFLHKFNNVDMISKVNWSSIHSETYVLTCHYIQQLAYVDSTVPLGIGVDQHDLPLHTNSLLTERHNASFTVEGLALDDLRVYSQVQQGYEHLVQTSTQVNETISDASVIRTSTPEVVQNDCVVVKLQQKESVIDIPVNNECETILDTNERMGQNYENSENHTSSDESREFDFDTYSFDELKKPLFPDEMVFSNYSETHQSLFKDYGPDTDVDMEDDKEDGDVEQMDTGYNQYLIHQQIGTATPMKLDFDNVHSLDKLSSSHHVVQVMYKSNIGQYIVRTTMKTLAAEEHYFTNIFYGWVDLLNYEESYRSLESPSRYFFKTSVLSGGVLMHNKYPFEKRSKEQIANLCIRYTAKILLSDHNSYKKDIKKELHQLYSLGDEAMNDLISEATKTRDLRLKNTRHSGSGLGIRIFALIAKLLKRYPRPHWAQTNPRQFWAEARLLKHAARGQLCFKVFQKELTRLHSKTYGLGINIHGTWITLVNTKMKEGMSMTDHVNEFNSILSRVVVGGGGGGGRWWLPVAWWMEVVVVAGGSGG</sequence>